<gene>
    <name evidence="3" type="ORF">PCON_09049</name>
</gene>
<feature type="region of interest" description="Disordered" evidence="2">
    <location>
        <begin position="569"/>
        <end position="619"/>
    </location>
</feature>
<feature type="compositionally biased region" description="Basic and acidic residues" evidence="2">
    <location>
        <begin position="640"/>
        <end position="658"/>
    </location>
</feature>
<dbReference type="PANTHER" id="PTHR38120:SF1">
    <property type="entry name" value="M PROTEIN, SEROTYPE 2.1"/>
    <property type="match status" value="1"/>
</dbReference>
<dbReference type="AlphaFoldDB" id="U4L2I2"/>
<feature type="coiled-coil region" evidence="1">
    <location>
        <begin position="404"/>
        <end position="431"/>
    </location>
</feature>
<feature type="compositionally biased region" description="Low complexity" evidence="2">
    <location>
        <begin position="79"/>
        <end position="89"/>
    </location>
</feature>
<reference evidence="3 4" key="1">
    <citation type="journal article" date="2013" name="PLoS Genet.">
        <title>The genome and development-dependent transcriptomes of Pyronema confluens: a window into fungal evolution.</title>
        <authorList>
            <person name="Traeger S."/>
            <person name="Altegoer F."/>
            <person name="Freitag M."/>
            <person name="Gabaldon T."/>
            <person name="Kempken F."/>
            <person name="Kumar A."/>
            <person name="Marcet-Houben M."/>
            <person name="Poggeler S."/>
            <person name="Stajich J.E."/>
            <person name="Nowrousian M."/>
        </authorList>
    </citation>
    <scope>NUCLEOTIDE SEQUENCE [LARGE SCALE GENOMIC DNA]</scope>
    <source>
        <strain evidence="4">CBS 100304</strain>
        <tissue evidence="3">Vegetative mycelium</tissue>
    </source>
</reference>
<feature type="compositionally biased region" description="Polar residues" evidence="2">
    <location>
        <begin position="66"/>
        <end position="77"/>
    </location>
</feature>
<sequence>MAELVTHRCYHHPITHSTAVIRCGIAAVCSPFPDNTTNGNLRAAKKSPAASRASSKSNSPSDPTRIMSSTTTAARRQSLSHNLSGRSSSPAPNVPAMPTTPMSRRNTASGHRPSISLSGSPLSARSSVKTRPQTDNETELEAAAMLEDIRTRLAKSESAAEAAAQEYSLQIKALQLRLDEAQKDYAKVEEQMHSKEDAIENMQIQIKELTRSKRDQENIYEAERIAAQQDRQELLDRDEELNTIIQRLKDTLAQRQNSSEQDGTDNANADESVDFAPSGPAVPQTSLLLQKDKLIESLRMELAEAQIRLAEADHLEGSKVQKLEQQLLEARVTNARLVEDNDSFQLLLSTAALNGEFPRGDYLTNAFSDVDPGSAGGPLKSEGGSPRNSMGLNLADELNGVEEDDEDAQQIKKLEGELKTLREQNKAMSLYISGIIERILQHKDSEAILDKTAPVGGSKVTEKPLPPKPVEEKERAASIRSVATAPIESPKTTERPGLVIRTHSLNPQRKPAPGPFRPENMNAALGRSSSLRGPPGGHKRSKSDIGQSFSSAGVNNIYRGEGVITPRAGPFYATGDYVRPSRTRDSSSSLNSAMSDTDGSSVSSPPYPSTPIGPISGKTLRPLTLVQKNSGVMSPTTRKISGDYMDHFGDDGKTDSKRNSKRQSWMGWFNRNKDEPAATVSIAESVVFEGKDVE</sequence>
<dbReference type="OrthoDB" id="2121319at2759"/>
<proteinExistence type="predicted"/>
<keyword evidence="4" id="KW-1185">Reference proteome</keyword>
<name>U4L2I2_PYROM</name>
<feature type="compositionally biased region" description="Low complexity" evidence="2">
    <location>
        <begin position="586"/>
        <end position="604"/>
    </location>
</feature>
<feature type="compositionally biased region" description="Low complexity" evidence="2">
    <location>
        <begin position="46"/>
        <end position="61"/>
    </location>
</feature>
<evidence type="ECO:0000313" key="3">
    <source>
        <dbReference type="EMBL" id="CCX09456.1"/>
    </source>
</evidence>
<dbReference type="eggNOG" id="ENOG502QVZ5">
    <property type="taxonomic scope" value="Eukaryota"/>
</dbReference>
<dbReference type="OMA" id="METIYEA"/>
<feature type="compositionally biased region" description="Low complexity" evidence="2">
    <location>
        <begin position="112"/>
        <end position="127"/>
    </location>
</feature>
<feature type="compositionally biased region" description="Polar residues" evidence="2">
    <location>
        <begin position="100"/>
        <end position="109"/>
    </location>
</feature>
<feature type="region of interest" description="Disordered" evidence="2">
    <location>
        <begin position="454"/>
        <end position="550"/>
    </location>
</feature>
<evidence type="ECO:0000256" key="2">
    <source>
        <dbReference type="SAM" id="MobiDB-lite"/>
    </source>
</evidence>
<feature type="region of interest" description="Disordered" evidence="2">
    <location>
        <begin position="40"/>
        <end position="139"/>
    </location>
</feature>
<evidence type="ECO:0000256" key="1">
    <source>
        <dbReference type="SAM" id="Coils"/>
    </source>
</evidence>
<feature type="compositionally biased region" description="Polar residues" evidence="2">
    <location>
        <begin position="253"/>
        <end position="269"/>
    </location>
</feature>
<accession>U4L2I2</accession>
<dbReference type="Proteomes" id="UP000018144">
    <property type="component" value="Unassembled WGS sequence"/>
</dbReference>
<feature type="coiled-coil region" evidence="1">
    <location>
        <begin position="288"/>
        <end position="340"/>
    </location>
</feature>
<dbReference type="EMBL" id="HF935465">
    <property type="protein sequence ID" value="CCX09456.1"/>
    <property type="molecule type" value="Genomic_DNA"/>
</dbReference>
<feature type="region of interest" description="Disordered" evidence="2">
    <location>
        <begin position="252"/>
        <end position="282"/>
    </location>
</feature>
<evidence type="ECO:0000313" key="4">
    <source>
        <dbReference type="Proteomes" id="UP000018144"/>
    </source>
</evidence>
<feature type="coiled-coil region" evidence="1">
    <location>
        <begin position="146"/>
        <end position="251"/>
    </location>
</feature>
<feature type="region of interest" description="Disordered" evidence="2">
    <location>
        <begin position="633"/>
        <end position="660"/>
    </location>
</feature>
<dbReference type="PANTHER" id="PTHR38120">
    <property type="entry name" value="EXPRESSED PROTEIN"/>
    <property type="match status" value="1"/>
</dbReference>
<protein>
    <submittedName>
        <fullName evidence="3">Uncharacterized protein</fullName>
    </submittedName>
</protein>
<dbReference type="STRING" id="1076935.U4L2I2"/>
<organism evidence="3 4">
    <name type="scientific">Pyronema omphalodes (strain CBS 100304)</name>
    <name type="common">Pyronema confluens</name>
    <dbReference type="NCBI Taxonomy" id="1076935"/>
    <lineage>
        <taxon>Eukaryota</taxon>
        <taxon>Fungi</taxon>
        <taxon>Dikarya</taxon>
        <taxon>Ascomycota</taxon>
        <taxon>Pezizomycotina</taxon>
        <taxon>Pezizomycetes</taxon>
        <taxon>Pezizales</taxon>
        <taxon>Pyronemataceae</taxon>
        <taxon>Pyronema</taxon>
    </lineage>
</organism>
<keyword evidence="1" id="KW-0175">Coiled coil</keyword>